<name>A0ABP0ECZ9_9ASCO</name>
<dbReference type="InterPro" id="IPR007519">
    <property type="entry name" value="Bul1_N"/>
</dbReference>
<evidence type="ECO:0000259" key="2">
    <source>
        <dbReference type="Pfam" id="PF04425"/>
    </source>
</evidence>
<proteinExistence type="predicted"/>
<gene>
    <name evidence="4" type="ORF">CAAN4_E09912</name>
</gene>
<evidence type="ECO:0000256" key="1">
    <source>
        <dbReference type="SAM" id="MobiDB-lite"/>
    </source>
</evidence>
<dbReference type="PANTHER" id="PTHR31904">
    <property type="entry name" value="BYPASS OF STOP CODON PROTEIN 5-RELATED"/>
    <property type="match status" value="1"/>
</dbReference>
<dbReference type="Pfam" id="PF04425">
    <property type="entry name" value="Bul1_N"/>
    <property type="match status" value="1"/>
</dbReference>
<dbReference type="InterPro" id="IPR022794">
    <property type="entry name" value="Bul1_C"/>
</dbReference>
<evidence type="ECO:0000313" key="4">
    <source>
        <dbReference type="EMBL" id="CAK7908358.1"/>
    </source>
</evidence>
<accession>A0ABP0ECZ9</accession>
<dbReference type="Proteomes" id="UP001497600">
    <property type="component" value="Chromosome E"/>
</dbReference>
<feature type="region of interest" description="Disordered" evidence="1">
    <location>
        <begin position="19"/>
        <end position="42"/>
    </location>
</feature>
<organism evidence="4 5">
    <name type="scientific">[Candida] anglica</name>
    <dbReference type="NCBI Taxonomy" id="148631"/>
    <lineage>
        <taxon>Eukaryota</taxon>
        <taxon>Fungi</taxon>
        <taxon>Dikarya</taxon>
        <taxon>Ascomycota</taxon>
        <taxon>Saccharomycotina</taxon>
        <taxon>Pichiomycetes</taxon>
        <taxon>Debaryomycetaceae</taxon>
        <taxon>Kurtzmaniella</taxon>
    </lineage>
</organism>
<protein>
    <submittedName>
        <fullName evidence="4">Uncharacterized protein</fullName>
    </submittedName>
</protein>
<dbReference type="EMBL" id="OZ004257">
    <property type="protein sequence ID" value="CAK7908358.1"/>
    <property type="molecule type" value="Genomic_DNA"/>
</dbReference>
<feature type="domain" description="Bul1 N-terminal" evidence="2">
    <location>
        <begin position="34"/>
        <end position="336"/>
    </location>
</feature>
<reference evidence="4 5" key="1">
    <citation type="submission" date="2024-01" db="EMBL/GenBank/DDBJ databases">
        <authorList>
            <consortium name="Genoscope - CEA"/>
            <person name="William W."/>
        </authorList>
    </citation>
    <scope>NUCLEOTIDE SEQUENCE [LARGE SCALE GENOMIC DNA]</scope>
    <source>
        <strain evidence="4 5">29B2s-10</strain>
    </source>
</reference>
<evidence type="ECO:0000259" key="3">
    <source>
        <dbReference type="Pfam" id="PF04426"/>
    </source>
</evidence>
<feature type="domain" description="Bul1 C-terminal" evidence="3">
    <location>
        <begin position="514"/>
        <end position="738"/>
    </location>
</feature>
<dbReference type="PANTHER" id="PTHR31904:SF1">
    <property type="entry name" value="BYPASS OF STOP CODON PROTEIN 5-RELATED"/>
    <property type="match status" value="1"/>
</dbReference>
<keyword evidence="5" id="KW-1185">Reference proteome</keyword>
<evidence type="ECO:0000313" key="5">
    <source>
        <dbReference type="Proteomes" id="UP001497600"/>
    </source>
</evidence>
<sequence>MNNWNTICYSETESATVGSDTVSGSSTSIETSFNSNTSTSHESSLSMNYSILPSYQMHQSIVAKQVALQHDQLFPVPSYNSIPRTLPEFQEEEVNAAIYGLNSTLPASSSTGLSSSSSIGVMSSNQTSYFSSSYSASELTSLSSYDDLESTVPSAFTSSSSTSSNEKILDIHHKLKSKTNSSLSMSMHFTKNTGKLGVMPTFIDANTYEYTTGDHIHGFVIVENTSHIPIPFSTFYVLFEGNILNHSGIFSPRKKVTNTNNFLQSIDLCASSSYDNEGCSVIDPIDNSSLTFGENQLLYPGIKYKRFFSFKVPQHLLDSNCNQETLNCHHQLPPSLDGETTYNLSFINTSLGYSIQAKFVAPDYESNEYITLDYIESNIRIVPLKTSYSNDNNHKIHMTYQVENLKSRLEEKIRQGKELRGLLPPSDIDIKYEYSQDSSNEKGFNEFMNSTSNTGFHESTIAHFKKSSFGSAIKQLGSLSISIPVYKQSISYIPPLAYRTGQVSTADLDSWNIHIPIHLRYESQGDITKNKLPEITNISASLVTFSIMSDNYPIPIEFDHDMLFNNDTGEEFDALVQGPFQNLYRGLVEQARALEQDQFTVESQLLEDVRSLSSLRIKKNVLDIEDIKVYSSSKLGSNGIPWTTVNKDTLEKKCNISLGLSNCSPQDRRMKDLQVSLNLTSSQTRKSMSKQSQPAYDKYAIIPEYQNCFSGRLYYLQVNLLISNGEIITTKIPLSVEKRS</sequence>
<dbReference type="Pfam" id="PF04426">
    <property type="entry name" value="Bul1_C"/>
    <property type="match status" value="1"/>
</dbReference>
<dbReference type="InterPro" id="IPR039634">
    <property type="entry name" value="Bul1-like"/>
</dbReference>